<dbReference type="SUPFAM" id="SSF52540">
    <property type="entry name" value="P-loop containing nucleoside triphosphate hydrolases"/>
    <property type="match status" value="1"/>
</dbReference>
<dbReference type="AlphaFoldDB" id="A0A2L1KJE8"/>
<dbReference type="GO" id="GO:0004730">
    <property type="term" value="F:pseudouridylate synthase activity"/>
    <property type="evidence" value="ECO:0007669"/>
    <property type="project" value="UniProtKB-EC"/>
</dbReference>
<dbReference type="GO" id="GO:0016787">
    <property type="term" value="F:hydrolase activity"/>
    <property type="evidence" value="ECO:0007669"/>
    <property type="project" value="InterPro"/>
</dbReference>
<geneLocation type="plasmid" evidence="2">
    <name>p24845-Ct2</name>
</geneLocation>
<dbReference type="EC" id="4.2.1.70" evidence="2"/>
<dbReference type="GO" id="GO:0005524">
    <property type="term" value="F:ATP binding"/>
    <property type="evidence" value="ECO:0007669"/>
    <property type="project" value="InterPro"/>
</dbReference>
<accession>A0A2L1KJE8</accession>
<dbReference type="InterPro" id="IPR001650">
    <property type="entry name" value="Helicase_C-like"/>
</dbReference>
<dbReference type="EMBL" id="MF344572">
    <property type="protein sequence ID" value="AVE22456.1"/>
    <property type="molecule type" value="Genomic_DNA"/>
</dbReference>
<dbReference type="InterPro" id="IPR050742">
    <property type="entry name" value="Helicase_Restrict-Modif_Enz"/>
</dbReference>
<dbReference type="InterPro" id="IPR027417">
    <property type="entry name" value="P-loop_NTPase"/>
</dbReference>
<dbReference type="InterPro" id="IPR006935">
    <property type="entry name" value="Helicase/UvrB_N"/>
</dbReference>
<dbReference type="GO" id="GO:0003677">
    <property type="term" value="F:DNA binding"/>
    <property type="evidence" value="ECO:0007669"/>
    <property type="project" value="InterPro"/>
</dbReference>
<reference evidence="2" key="1">
    <citation type="journal article" date="2019" name="Front. Microbiol.">
        <title>Type 1, 2, and 1/2-Hybrid IncC Plasmids From China.</title>
        <authorList>
            <person name="Cheng Q."/>
            <person name="Jiang X."/>
            <person name="Xu Y."/>
            <person name="Hu L."/>
            <person name="Luo W."/>
            <person name="Yin Z."/>
            <person name="Gao H."/>
            <person name="Yang W."/>
            <person name="Yang H."/>
            <person name="Zhao Y."/>
            <person name="Zhao X."/>
            <person name="Zhou D."/>
            <person name="Dai E."/>
        </authorList>
    </citation>
    <scope>NUCLEOTIDE SEQUENCE</scope>
    <source>
        <strain evidence="2">24845</strain>
        <plasmid evidence="2">p24845-Ct2</plasmid>
    </source>
</reference>
<dbReference type="SMART" id="SM00487">
    <property type="entry name" value="DEXDc"/>
    <property type="match status" value="1"/>
</dbReference>
<proteinExistence type="predicted"/>
<feature type="domain" description="Helicase ATP-binding" evidence="1">
    <location>
        <begin position="27"/>
        <end position="188"/>
    </location>
</feature>
<keyword evidence="2" id="KW-0614">Plasmid</keyword>
<keyword evidence="2" id="KW-0456">Lyase</keyword>
<dbReference type="PROSITE" id="PS51192">
    <property type="entry name" value="HELICASE_ATP_BIND_1"/>
    <property type="match status" value="1"/>
</dbReference>
<sequence length="1020" mass="115886">MYNGTPTEVEEKLRSCQVESIGVAAKYFRSRSSGSCLISLPTGAGKSGVICCLSQFSKYKNILIVTYRRAVCDQLYKQIRGDFFTKLTDSGKSKSLTIKDVHNDINKESNSGIFCTTFQKLLKINSDEINKICDEFELIIIDEGHSEPSPEWGGIIRKFKAKKIIVTATPYRNDLFSFDIDTDHSYIYTYKNAIEEGIISAPVFAKAKKEDLVSVVRDYLNKNSDTLCIVKCDNFKNICEYYNLFKDEFKTLAIHRQFETSPLDENLYNVPSNLSESPYKILIHQRMLDEGIDLPNAKLLILTYSVRSGKELVQTMGRVVRWYKDKSPLVIDYNECTNVDLWENYQEFDNYLTDKTSLRKFINTLNTASLVEKYLDAFPEISYFDATYKKKFDFKTFNPSTSLKIPLASVCFYYKDKGFNLIDCLDKIYWEFTREGSLSKIDSDSGIITSVCFDSSRFLKDTLFFQPSLEFVIIREVGDIVAIYDSRGRKYNKRIELGIRQPVGPDKLFKLISLNEKSKTTQASTRAIQINSQQAESILYVSDRLESTTSTQANGSYAVSTTIGSNLHDDLSIMSSYYLGVGSGRVSDQKERQFSFERFCEWVNDVKTNLEGANKVSSSFLNSFAQTVDGIPTEKPVACIIDLSNYNGLLKVYCNGKHKKITSNYLFKKYNFGISFFDKTLLPLVINTNGSNLSKMGGAIRSAIFLPRELDFYVDKGELKTRNQTLTFMVDNEVVNESDIFNNNTVKLIFDNGITYLNGLFYKFTLPTDNARVADEFFSRFVELQDLLSGGLSEKDEDGLIGTSFSPSSIFYLIDQLSNLRTKSVQLSQLGPFYQYIPNVDLILCTDMDTEPADFVLSSKDKLIYVHIKCGAAGKPESSAGSICEVGSQAIKNIHYLISNDKNLQFANLTRLRNPWPKLGGNKHNIELDSRIRLFEGTFNINHDINDVLEKINKRRASSLVRKEIWIVVGNGFSLSHFKSQFNPSVVKKSQESMQSYQLIDSWLLQSKSLGIDLKFFVSP</sequence>
<dbReference type="PANTHER" id="PTHR47396">
    <property type="entry name" value="TYPE I RESTRICTION ENZYME ECOKI R PROTEIN"/>
    <property type="match status" value="1"/>
</dbReference>
<dbReference type="Pfam" id="PF00271">
    <property type="entry name" value="Helicase_C"/>
    <property type="match status" value="1"/>
</dbReference>
<dbReference type="GO" id="GO:0005829">
    <property type="term" value="C:cytosol"/>
    <property type="evidence" value="ECO:0007669"/>
    <property type="project" value="TreeGrafter"/>
</dbReference>
<organism evidence="2">
    <name type="scientific">Enterobacter hormaechei</name>
    <dbReference type="NCBI Taxonomy" id="158836"/>
    <lineage>
        <taxon>Bacteria</taxon>
        <taxon>Pseudomonadati</taxon>
        <taxon>Pseudomonadota</taxon>
        <taxon>Gammaproteobacteria</taxon>
        <taxon>Enterobacterales</taxon>
        <taxon>Enterobacteriaceae</taxon>
        <taxon>Enterobacter</taxon>
        <taxon>Enterobacter cloacae complex</taxon>
    </lineage>
</organism>
<evidence type="ECO:0000313" key="2">
    <source>
        <dbReference type="EMBL" id="AVE22456.1"/>
    </source>
</evidence>
<protein>
    <submittedName>
        <fullName evidence="2">tRNA pseudouridine synthase A</fullName>
        <ecNumber evidence="2">4.2.1.70</ecNumber>
    </submittedName>
</protein>
<dbReference type="RefSeq" id="WP_053295089.1">
    <property type="nucleotide sequence ID" value="NZ_CP096923.1"/>
</dbReference>
<dbReference type="Pfam" id="PF04851">
    <property type="entry name" value="ResIII"/>
    <property type="match status" value="1"/>
</dbReference>
<dbReference type="InterPro" id="IPR014001">
    <property type="entry name" value="Helicase_ATP-bd"/>
</dbReference>
<name>A0A2L1KJE8_9ENTR</name>
<evidence type="ECO:0000259" key="1">
    <source>
        <dbReference type="PROSITE" id="PS51192"/>
    </source>
</evidence>
<dbReference type="Gene3D" id="3.40.50.300">
    <property type="entry name" value="P-loop containing nucleotide triphosphate hydrolases"/>
    <property type="match status" value="2"/>
</dbReference>
<dbReference type="PANTHER" id="PTHR47396:SF1">
    <property type="entry name" value="ATP-DEPENDENT HELICASE IRC3-RELATED"/>
    <property type="match status" value="1"/>
</dbReference>